<evidence type="ECO:0000256" key="1">
    <source>
        <dbReference type="SAM" id="Phobius"/>
    </source>
</evidence>
<feature type="transmembrane region" description="Helical" evidence="1">
    <location>
        <begin position="110"/>
        <end position="134"/>
    </location>
</feature>
<name>A0A7C6A985_UNCW3</name>
<dbReference type="AlphaFoldDB" id="A0A7C6A985"/>
<protein>
    <recommendedName>
        <fullName evidence="2">Nucleoside transporter/FeoB GTPase Gate domain-containing protein</fullName>
    </recommendedName>
</protein>
<keyword evidence="1" id="KW-1133">Transmembrane helix</keyword>
<dbReference type="InterPro" id="IPR011642">
    <property type="entry name" value="Gate_dom"/>
</dbReference>
<keyword evidence="1" id="KW-0472">Membrane</keyword>
<feature type="transmembrane region" description="Helical" evidence="1">
    <location>
        <begin position="89"/>
        <end position="104"/>
    </location>
</feature>
<feature type="domain" description="Nucleoside transporter/FeoB GTPase Gate" evidence="2">
    <location>
        <begin position="15"/>
        <end position="103"/>
    </location>
</feature>
<reference evidence="3" key="1">
    <citation type="journal article" date="2020" name="mSystems">
        <title>Genome- and Community-Level Interaction Insights into Carbon Utilization and Element Cycling Functions of Hydrothermarchaeota in Hydrothermal Sediment.</title>
        <authorList>
            <person name="Zhou Z."/>
            <person name="Liu Y."/>
            <person name="Xu W."/>
            <person name="Pan J."/>
            <person name="Luo Z.H."/>
            <person name="Li M."/>
        </authorList>
    </citation>
    <scope>NUCLEOTIDE SEQUENCE [LARGE SCALE GENOMIC DNA]</scope>
    <source>
        <strain evidence="3">SpSt-876</strain>
    </source>
</reference>
<dbReference type="Pfam" id="PF07670">
    <property type="entry name" value="Gate"/>
    <property type="match status" value="1"/>
</dbReference>
<gene>
    <name evidence="3" type="ORF">ENW73_05530</name>
</gene>
<evidence type="ECO:0000313" key="3">
    <source>
        <dbReference type="EMBL" id="HHS52311.1"/>
    </source>
</evidence>
<feature type="transmembrane region" description="Helical" evidence="1">
    <location>
        <begin position="7"/>
        <end position="28"/>
    </location>
</feature>
<organism evidence="3">
    <name type="scientific">candidate division WOR-3 bacterium</name>
    <dbReference type="NCBI Taxonomy" id="2052148"/>
    <lineage>
        <taxon>Bacteria</taxon>
        <taxon>Bacteria division WOR-3</taxon>
    </lineage>
</organism>
<evidence type="ECO:0000259" key="2">
    <source>
        <dbReference type="Pfam" id="PF07670"/>
    </source>
</evidence>
<proteinExistence type="predicted"/>
<comment type="caution">
    <text evidence="3">The sequence shown here is derived from an EMBL/GenBank/DDBJ whole genome shotgun (WGS) entry which is preliminary data.</text>
</comment>
<keyword evidence="1" id="KW-0812">Transmembrane</keyword>
<feature type="transmembrane region" description="Helical" evidence="1">
    <location>
        <begin position="57"/>
        <end position="77"/>
    </location>
</feature>
<dbReference type="EMBL" id="DTLI01000138">
    <property type="protein sequence ID" value="HHS52311.1"/>
    <property type="molecule type" value="Genomic_DNA"/>
</dbReference>
<accession>A0A7C6A985</accession>
<sequence length="142" mass="15858">MVVQRYLLGLLNLGWKIFAILFVIFLILELVERFGLLTKGYKKIAPRIRFLGLSEEAVAPLLAGIFFGIIYGAGVIADLIKKQGLDKKQVLLVSVFLGMCHAIVEDTGLFLVLGANIFWLTIPRLIIALGVTFLTNKLRKDR</sequence>